<protein>
    <submittedName>
        <fullName evidence="3">Transcriptional regulator</fullName>
    </submittedName>
</protein>
<organism evidence="3 4">
    <name type="scientific">Rhizobium leguminosarum</name>
    <dbReference type="NCBI Taxonomy" id="384"/>
    <lineage>
        <taxon>Bacteria</taxon>
        <taxon>Pseudomonadati</taxon>
        <taxon>Pseudomonadota</taxon>
        <taxon>Alphaproteobacteria</taxon>
        <taxon>Hyphomicrobiales</taxon>
        <taxon>Rhizobiaceae</taxon>
        <taxon>Rhizobium/Agrobacterium group</taxon>
        <taxon>Rhizobium</taxon>
    </lineage>
</organism>
<evidence type="ECO:0000313" key="3">
    <source>
        <dbReference type="EMBL" id="NEI32713.1"/>
    </source>
</evidence>
<evidence type="ECO:0000256" key="2">
    <source>
        <dbReference type="SAM" id="MobiDB-lite"/>
    </source>
</evidence>
<feature type="coiled-coil region" evidence="1">
    <location>
        <begin position="185"/>
        <end position="215"/>
    </location>
</feature>
<dbReference type="EMBL" id="WUEZ01000002">
    <property type="protein sequence ID" value="NEI32713.1"/>
    <property type="molecule type" value="Genomic_DNA"/>
</dbReference>
<feature type="region of interest" description="Disordered" evidence="2">
    <location>
        <begin position="43"/>
        <end position="134"/>
    </location>
</feature>
<proteinExistence type="predicted"/>
<feature type="compositionally biased region" description="Basic residues" evidence="2">
    <location>
        <begin position="113"/>
        <end position="122"/>
    </location>
</feature>
<gene>
    <name evidence="3" type="ORF">GR204_01610</name>
</gene>
<dbReference type="AlphaFoldDB" id="A0A6P0AYR4"/>
<name>A0A6P0AYR4_RHILE</name>
<feature type="compositionally biased region" description="Low complexity" evidence="2">
    <location>
        <begin position="123"/>
        <end position="134"/>
    </location>
</feature>
<accession>A0A6P0AYR4</accession>
<dbReference type="Proteomes" id="UP000471560">
    <property type="component" value="Unassembled WGS sequence"/>
</dbReference>
<evidence type="ECO:0000313" key="4">
    <source>
        <dbReference type="Proteomes" id="UP000471560"/>
    </source>
</evidence>
<reference evidence="3 4" key="1">
    <citation type="submission" date="2019-12" db="EMBL/GenBank/DDBJ databases">
        <title>Rhizobium genotypes associated with high levels of biological nitrogen fixation by grain legumes in a temperate-maritime cropping system.</title>
        <authorList>
            <person name="Maluk M."/>
            <person name="Francesc Ferrando Molina F."/>
            <person name="Lopez Del Egido L."/>
            <person name="Lafos M."/>
            <person name="Langarica-Fuentes A."/>
            <person name="Gebre Yohannes G."/>
            <person name="Young M.W."/>
            <person name="Martin P."/>
            <person name="Gantlett R."/>
            <person name="Kenicer G."/>
            <person name="Hawes C."/>
            <person name="Begg G.S."/>
            <person name="Quilliam R.S."/>
            <person name="Squire G.R."/>
            <person name="Poole P.S."/>
            <person name="Young P.W."/>
            <person name="Iannetta P.M."/>
            <person name="James E.K."/>
        </authorList>
    </citation>
    <scope>NUCLEOTIDE SEQUENCE [LARGE SCALE GENOMIC DNA]</scope>
    <source>
        <strain evidence="3 4">JHI1096</strain>
    </source>
</reference>
<keyword evidence="1" id="KW-0175">Coiled coil</keyword>
<dbReference type="RefSeq" id="WP_164575386.1">
    <property type="nucleotide sequence ID" value="NZ_WUEZ01000002.1"/>
</dbReference>
<sequence length="224" mass="24148">MKKVQRSFAVEYKSGRRKLDTRSNSIWGNMDLKSVARDLEEEALPFLSGSSQSGKSNNEMSLPEPDQAETLLTPPLGASTTASDTQEMSMADETETATSADAPIVVETPIAPKKQRKPRAKKAAALESASADAMAEPAAALAGAGGVKRRGRKARVIEATASAKRAPVRRAPKAVQTAPAAPMTAIDEMADLLQLEEENQRLRKLLAEKLRAENADLRKRLKLD</sequence>
<feature type="compositionally biased region" description="Polar residues" evidence="2">
    <location>
        <begin position="48"/>
        <end position="60"/>
    </location>
</feature>
<feature type="compositionally biased region" description="Polar residues" evidence="2">
    <location>
        <begin position="78"/>
        <end position="88"/>
    </location>
</feature>
<evidence type="ECO:0000256" key="1">
    <source>
        <dbReference type="SAM" id="Coils"/>
    </source>
</evidence>
<comment type="caution">
    <text evidence="3">The sequence shown here is derived from an EMBL/GenBank/DDBJ whole genome shotgun (WGS) entry which is preliminary data.</text>
</comment>